<dbReference type="InterPro" id="IPR038299">
    <property type="entry name" value="DAO_C_sf"/>
</dbReference>
<dbReference type="PANTHER" id="PTHR11985:SF35">
    <property type="entry name" value="ANAEROBIC GLYCEROL-3-PHOSPHATE DEHYDROGENASE SUBUNIT A"/>
    <property type="match status" value="1"/>
</dbReference>
<evidence type="ECO:0000259" key="7">
    <source>
        <dbReference type="Pfam" id="PF01266"/>
    </source>
</evidence>
<keyword evidence="3" id="KW-0285">Flavoprotein</keyword>
<evidence type="ECO:0000313" key="9">
    <source>
        <dbReference type="EMBL" id="SFC84714.1"/>
    </source>
</evidence>
<feature type="domain" description="Alpha-glycerophosphate oxidase C-terminal" evidence="8">
    <location>
        <begin position="408"/>
        <end position="501"/>
    </location>
</feature>
<dbReference type="RefSeq" id="WP_092848057.1">
    <property type="nucleotide sequence ID" value="NZ_FOMI01000001.1"/>
</dbReference>
<dbReference type="Gene3D" id="3.30.9.10">
    <property type="entry name" value="D-Amino Acid Oxidase, subunit A, domain 2"/>
    <property type="match status" value="1"/>
</dbReference>
<dbReference type="GO" id="GO:0006071">
    <property type="term" value="P:glycerol metabolic process"/>
    <property type="evidence" value="ECO:0007669"/>
    <property type="project" value="UniProtKB-KW"/>
</dbReference>
<dbReference type="InterPro" id="IPR031656">
    <property type="entry name" value="DAO_C"/>
</dbReference>
<comment type="cofactor">
    <cofactor evidence="1">
        <name>FAD</name>
        <dbReference type="ChEBI" id="CHEBI:57692"/>
    </cofactor>
</comment>
<dbReference type="OrthoDB" id="9766796at2"/>
<gene>
    <name evidence="9" type="ORF">SAMN04487987_101263</name>
</gene>
<dbReference type="InterPro" id="IPR036188">
    <property type="entry name" value="FAD/NAD-bd_sf"/>
</dbReference>
<dbReference type="SUPFAM" id="SSF54373">
    <property type="entry name" value="FAD-linked reductases, C-terminal domain"/>
    <property type="match status" value="1"/>
</dbReference>
<comment type="similarity">
    <text evidence="2">Belongs to the FAD-dependent glycerol-3-phosphate dehydrogenase family.</text>
</comment>
<evidence type="ECO:0000256" key="6">
    <source>
        <dbReference type="ARBA" id="ARBA00023002"/>
    </source>
</evidence>
<keyword evidence="10" id="KW-1185">Reference proteome</keyword>
<evidence type="ECO:0000256" key="3">
    <source>
        <dbReference type="ARBA" id="ARBA00022630"/>
    </source>
</evidence>
<sequence length="520" mass="57782">MFSRETLVNQLKENTDWDVIVIGGGATGLGVALDSASRGFKTLLLEQVDFAKGTSSRSTKLVHGGVRYLAQGNIDLVKEALYERGLMLKNAPHLVGDQSFIIPNYSWWDSFFYTIGLKVYDFLSGKLSFGKSSRISKDETEARLITLKQKQLKGGVVYHDGQFDDSRLAINLAQTCIEHGATVLNHFKVTNLLKNDAGKICGVQALDSETKTTYTLNSRAVINATGVFTDDVLKMDNAQTKNKIRPSQGVHVVLDKSYLPGNDAIMIPKTKDGRVLFLVPWHNRVVVGTTDTLMENHSLEPKALNEEVEFILETANAYLTKPVGKQDVLSIFAGLRPLAAPKDNSEKTKEISRSHKIIKSKSGLITITGGKWTTYRRMAQDTINKVIKLGKLPNAKCITKTLLIHGADGALDKSEHLYVYGSDKKHIIALIKKSPELGEKLHERLEFTKAQVVWAIRNEMARTLDDVLARRVRILFLDAKAAIEVAPLVASILATELGKNETWEKEQIASFINIARYYMP</sequence>
<dbReference type="EMBL" id="FOMI01000001">
    <property type="protein sequence ID" value="SFC84714.1"/>
    <property type="molecule type" value="Genomic_DNA"/>
</dbReference>
<dbReference type="SUPFAM" id="SSF51905">
    <property type="entry name" value="FAD/NAD(P)-binding domain"/>
    <property type="match status" value="1"/>
</dbReference>
<dbReference type="AlphaFoldDB" id="A0A1I1MGU7"/>
<keyword evidence="4" id="KW-0319">Glycerol metabolism</keyword>
<accession>A0A1I1MGU7</accession>
<dbReference type="Gene3D" id="3.50.50.60">
    <property type="entry name" value="FAD/NAD(P)-binding domain"/>
    <property type="match status" value="1"/>
</dbReference>
<name>A0A1I1MGU7_9FLAO</name>
<reference evidence="10" key="1">
    <citation type="submission" date="2016-10" db="EMBL/GenBank/DDBJ databases">
        <authorList>
            <person name="Varghese N."/>
            <person name="Submissions S."/>
        </authorList>
    </citation>
    <scope>NUCLEOTIDE SEQUENCE [LARGE SCALE GENOMIC DNA]</scope>
    <source>
        <strain evidence="10">DSM 25730</strain>
    </source>
</reference>
<evidence type="ECO:0000313" key="10">
    <source>
        <dbReference type="Proteomes" id="UP000199439"/>
    </source>
</evidence>
<dbReference type="InterPro" id="IPR000447">
    <property type="entry name" value="G3P_DH_FAD-dep"/>
</dbReference>
<dbReference type="PROSITE" id="PS00978">
    <property type="entry name" value="FAD_G3PDH_2"/>
    <property type="match status" value="1"/>
</dbReference>
<evidence type="ECO:0000256" key="1">
    <source>
        <dbReference type="ARBA" id="ARBA00001974"/>
    </source>
</evidence>
<dbReference type="Gene3D" id="1.10.8.870">
    <property type="entry name" value="Alpha-glycerophosphate oxidase, cap domain"/>
    <property type="match status" value="1"/>
</dbReference>
<evidence type="ECO:0000259" key="8">
    <source>
        <dbReference type="Pfam" id="PF16901"/>
    </source>
</evidence>
<keyword evidence="5" id="KW-0274">FAD</keyword>
<dbReference type="STRING" id="870482.SAMN04487987_101263"/>
<keyword evidence="6" id="KW-0560">Oxidoreductase</keyword>
<organism evidence="9 10">
    <name type="scientific">Algibacter pectinivorans</name>
    <dbReference type="NCBI Taxonomy" id="870482"/>
    <lineage>
        <taxon>Bacteria</taxon>
        <taxon>Pseudomonadati</taxon>
        <taxon>Bacteroidota</taxon>
        <taxon>Flavobacteriia</taxon>
        <taxon>Flavobacteriales</taxon>
        <taxon>Flavobacteriaceae</taxon>
        <taxon>Algibacter</taxon>
    </lineage>
</organism>
<dbReference type="PRINTS" id="PR01001">
    <property type="entry name" value="FADG3PDH"/>
</dbReference>
<dbReference type="GO" id="GO:0004368">
    <property type="term" value="F:glycerol-3-phosphate dehydrogenase (quinone) activity"/>
    <property type="evidence" value="ECO:0007669"/>
    <property type="project" value="InterPro"/>
</dbReference>
<evidence type="ECO:0000256" key="2">
    <source>
        <dbReference type="ARBA" id="ARBA00007330"/>
    </source>
</evidence>
<protein>
    <submittedName>
        <fullName evidence="9">Glycerol-3-phosphate dehydrogenase</fullName>
    </submittedName>
</protein>
<dbReference type="InterPro" id="IPR006076">
    <property type="entry name" value="FAD-dep_OxRdtase"/>
</dbReference>
<dbReference type="Pfam" id="PF01266">
    <property type="entry name" value="DAO"/>
    <property type="match status" value="1"/>
</dbReference>
<feature type="domain" description="FAD dependent oxidoreductase" evidence="7">
    <location>
        <begin position="18"/>
        <end position="375"/>
    </location>
</feature>
<dbReference type="Proteomes" id="UP000199439">
    <property type="component" value="Unassembled WGS sequence"/>
</dbReference>
<dbReference type="Pfam" id="PF16901">
    <property type="entry name" value="DAO_C"/>
    <property type="match status" value="1"/>
</dbReference>
<proteinExistence type="inferred from homology"/>
<evidence type="ECO:0000256" key="5">
    <source>
        <dbReference type="ARBA" id="ARBA00022827"/>
    </source>
</evidence>
<evidence type="ECO:0000256" key="4">
    <source>
        <dbReference type="ARBA" id="ARBA00022798"/>
    </source>
</evidence>
<dbReference type="PANTHER" id="PTHR11985">
    <property type="entry name" value="GLYCEROL-3-PHOSPHATE DEHYDROGENASE"/>
    <property type="match status" value="1"/>
</dbReference>
<dbReference type="GO" id="GO:0046168">
    <property type="term" value="P:glycerol-3-phosphate catabolic process"/>
    <property type="evidence" value="ECO:0007669"/>
    <property type="project" value="TreeGrafter"/>
</dbReference>